<organism evidence="1 2">
    <name type="scientific">Ammoniphilus resinae</name>
    <dbReference type="NCBI Taxonomy" id="861532"/>
    <lineage>
        <taxon>Bacteria</taxon>
        <taxon>Bacillati</taxon>
        <taxon>Bacillota</taxon>
        <taxon>Bacilli</taxon>
        <taxon>Bacillales</taxon>
        <taxon>Paenibacillaceae</taxon>
        <taxon>Aneurinibacillus group</taxon>
        <taxon>Ammoniphilus</taxon>
    </lineage>
</organism>
<dbReference type="Proteomes" id="UP001519343">
    <property type="component" value="Unassembled WGS sequence"/>
</dbReference>
<evidence type="ECO:0000313" key="2">
    <source>
        <dbReference type="Proteomes" id="UP001519343"/>
    </source>
</evidence>
<keyword evidence="2" id="KW-1185">Reference proteome</keyword>
<proteinExistence type="predicted"/>
<gene>
    <name evidence="1" type="ORF">J2Z37_001741</name>
</gene>
<comment type="caution">
    <text evidence="1">The sequence shown here is derived from an EMBL/GenBank/DDBJ whole genome shotgun (WGS) entry which is preliminary data.</text>
</comment>
<reference evidence="1 2" key="1">
    <citation type="submission" date="2021-03" db="EMBL/GenBank/DDBJ databases">
        <title>Genomic Encyclopedia of Type Strains, Phase IV (KMG-IV): sequencing the most valuable type-strain genomes for metagenomic binning, comparative biology and taxonomic classification.</title>
        <authorList>
            <person name="Goeker M."/>
        </authorList>
    </citation>
    <scope>NUCLEOTIDE SEQUENCE [LARGE SCALE GENOMIC DNA]</scope>
    <source>
        <strain evidence="1 2">DSM 24738</strain>
    </source>
</reference>
<name>A0ABS4GN92_9BACL</name>
<evidence type="ECO:0000313" key="1">
    <source>
        <dbReference type="EMBL" id="MBP1931740.1"/>
    </source>
</evidence>
<sequence>MLAKLLLYGLAITINLYFANKKVGRMKLSLQIAAAMWAIVGVIDIATSS</sequence>
<dbReference type="EMBL" id="JAGGKT010000003">
    <property type="protein sequence ID" value="MBP1931740.1"/>
    <property type="molecule type" value="Genomic_DNA"/>
</dbReference>
<protein>
    <submittedName>
        <fullName evidence="1">Uncharacterized protein</fullName>
    </submittedName>
</protein>
<dbReference type="RefSeq" id="WP_209809813.1">
    <property type="nucleotide sequence ID" value="NZ_JAGGKT010000003.1"/>
</dbReference>
<accession>A0ABS4GN92</accession>